<sequence length="89" mass="10101">METLLLTVVIILQVVLIFLILQREYQLLPEGLGVRGESQLSKATIQKQRASSQNLWDNPPPASEELKLTVAEFKDKYDRSEPWDGDFAA</sequence>
<keyword evidence="3" id="KW-1185">Reference proteome</keyword>
<proteinExistence type="predicted"/>
<dbReference type="STRING" id="179408.Osc7112_5411"/>
<dbReference type="EMBL" id="CP003614">
    <property type="protein sequence ID" value="AFZ09647.1"/>
    <property type="molecule type" value="Genomic_DNA"/>
</dbReference>
<dbReference type="OrthoDB" id="9876700at2"/>
<dbReference type="AlphaFoldDB" id="K9VQ75"/>
<dbReference type="RefSeq" id="WP_015178855.1">
    <property type="nucleotide sequence ID" value="NZ_CAWLHL010000001.1"/>
</dbReference>
<evidence type="ECO:0000313" key="2">
    <source>
        <dbReference type="EMBL" id="AFZ09647.1"/>
    </source>
</evidence>
<dbReference type="Proteomes" id="UP000010478">
    <property type="component" value="Chromosome"/>
</dbReference>
<keyword evidence="1" id="KW-0472">Membrane</keyword>
<feature type="transmembrane region" description="Helical" evidence="1">
    <location>
        <begin position="6"/>
        <end position="22"/>
    </location>
</feature>
<organism evidence="2 3">
    <name type="scientific">Phormidium nigroviride PCC 7112</name>
    <dbReference type="NCBI Taxonomy" id="179408"/>
    <lineage>
        <taxon>Bacteria</taxon>
        <taxon>Bacillati</taxon>
        <taxon>Cyanobacteriota</taxon>
        <taxon>Cyanophyceae</taxon>
        <taxon>Oscillatoriophycideae</taxon>
        <taxon>Oscillatoriales</taxon>
        <taxon>Oscillatoriaceae</taxon>
        <taxon>Phormidium</taxon>
    </lineage>
</organism>
<accession>K9VQ75</accession>
<dbReference type="HOGENOM" id="CLU_2451773_0_0_3"/>
<gene>
    <name evidence="2" type="ORF">Osc7112_5411</name>
</gene>
<evidence type="ECO:0000256" key="1">
    <source>
        <dbReference type="SAM" id="Phobius"/>
    </source>
</evidence>
<protein>
    <submittedName>
        <fullName evidence="2">Uncharacterized protein</fullName>
    </submittedName>
</protein>
<evidence type="ECO:0000313" key="3">
    <source>
        <dbReference type="Proteomes" id="UP000010478"/>
    </source>
</evidence>
<keyword evidence="1" id="KW-0812">Transmembrane</keyword>
<name>K9VQ75_9CYAN</name>
<reference evidence="2 3" key="1">
    <citation type="submission" date="2012-05" db="EMBL/GenBank/DDBJ databases">
        <title>Finished chromosome of genome of Oscillatoria sp. PCC 7112.</title>
        <authorList>
            <consortium name="US DOE Joint Genome Institute"/>
            <person name="Gugger M."/>
            <person name="Coursin T."/>
            <person name="Rippka R."/>
            <person name="Tandeau De Marsac N."/>
            <person name="Huntemann M."/>
            <person name="Wei C.-L."/>
            <person name="Han J."/>
            <person name="Detter J.C."/>
            <person name="Han C."/>
            <person name="Tapia R."/>
            <person name="Davenport K."/>
            <person name="Daligault H."/>
            <person name="Erkkila T."/>
            <person name="Gu W."/>
            <person name="Munk A.C.C."/>
            <person name="Teshima H."/>
            <person name="Xu Y."/>
            <person name="Chain P."/>
            <person name="Chen A."/>
            <person name="Krypides N."/>
            <person name="Mavromatis K."/>
            <person name="Markowitz V."/>
            <person name="Szeto E."/>
            <person name="Ivanova N."/>
            <person name="Mikhailova N."/>
            <person name="Ovchinnikova G."/>
            <person name="Pagani I."/>
            <person name="Pati A."/>
            <person name="Goodwin L."/>
            <person name="Peters L."/>
            <person name="Pitluck S."/>
            <person name="Woyke T."/>
            <person name="Kerfeld C."/>
        </authorList>
    </citation>
    <scope>NUCLEOTIDE SEQUENCE [LARGE SCALE GENOMIC DNA]</scope>
    <source>
        <strain evidence="2 3">PCC 7112</strain>
    </source>
</reference>
<keyword evidence="1" id="KW-1133">Transmembrane helix</keyword>
<dbReference type="KEGG" id="oni:Osc7112_5411"/>